<dbReference type="InterPro" id="IPR020798">
    <property type="entry name" value="Ribosomal_uL16_CS"/>
</dbReference>
<evidence type="ECO:0000256" key="4">
    <source>
        <dbReference type="ARBA" id="ARBA00023274"/>
    </source>
</evidence>
<dbReference type="GO" id="GO:0005840">
    <property type="term" value="C:ribosome"/>
    <property type="evidence" value="ECO:0007669"/>
    <property type="project" value="UniProtKB-KW"/>
</dbReference>
<dbReference type="Proteomes" id="UP000034849">
    <property type="component" value="Unassembled WGS sequence"/>
</dbReference>
<comment type="caution">
    <text evidence="9">The sequence shown here is derived from an EMBL/GenBank/DDBJ whole genome shotgun (WGS) entry which is preliminary data.</text>
</comment>
<dbReference type="CDD" id="cd01433">
    <property type="entry name" value="Ribosomal_L16_L10e"/>
    <property type="match status" value="1"/>
</dbReference>
<dbReference type="InterPro" id="IPR016180">
    <property type="entry name" value="Ribosomal_uL16_dom"/>
</dbReference>
<evidence type="ECO:0000256" key="2">
    <source>
        <dbReference type="ARBA" id="ARBA00022555"/>
    </source>
</evidence>
<reference evidence="9 10" key="1">
    <citation type="journal article" date="2015" name="Nature">
        <title>rRNA introns, odd ribosomes, and small enigmatic genomes across a large radiation of phyla.</title>
        <authorList>
            <person name="Brown C.T."/>
            <person name="Hug L.A."/>
            <person name="Thomas B.C."/>
            <person name="Sharon I."/>
            <person name="Castelle C.J."/>
            <person name="Singh A."/>
            <person name="Wilkins M.J."/>
            <person name="Williams K.H."/>
            <person name="Banfield J.F."/>
        </authorList>
    </citation>
    <scope>NUCLEOTIDE SEQUENCE [LARGE SCALE GENOMIC DNA]</scope>
</reference>
<dbReference type="AlphaFoldDB" id="A0A0G0JG59"/>
<dbReference type="InterPro" id="IPR047873">
    <property type="entry name" value="Ribosomal_uL16"/>
</dbReference>
<dbReference type="SUPFAM" id="SSF54686">
    <property type="entry name" value="Ribosomal protein L16p/L10e"/>
    <property type="match status" value="1"/>
</dbReference>
<comment type="subunit">
    <text evidence="6 8">Part of the 50S ribosomal subunit.</text>
</comment>
<dbReference type="Gene3D" id="3.90.1170.10">
    <property type="entry name" value="Ribosomal protein L10e/L16"/>
    <property type="match status" value="1"/>
</dbReference>
<dbReference type="GO" id="GO:0019843">
    <property type="term" value="F:rRNA binding"/>
    <property type="evidence" value="ECO:0007669"/>
    <property type="project" value="UniProtKB-UniRule"/>
</dbReference>
<comment type="similarity">
    <text evidence="1 6 7">Belongs to the universal ribosomal protein uL16 family.</text>
</comment>
<proteinExistence type="inferred from homology"/>
<dbReference type="HAMAP" id="MF_01342">
    <property type="entry name" value="Ribosomal_uL16"/>
    <property type="match status" value="1"/>
</dbReference>
<evidence type="ECO:0000256" key="8">
    <source>
        <dbReference type="RuleBase" id="RU004414"/>
    </source>
</evidence>
<evidence type="ECO:0000313" key="10">
    <source>
        <dbReference type="Proteomes" id="UP000034849"/>
    </source>
</evidence>
<evidence type="ECO:0000256" key="3">
    <source>
        <dbReference type="ARBA" id="ARBA00022980"/>
    </source>
</evidence>
<dbReference type="GO" id="GO:0000049">
    <property type="term" value="F:tRNA binding"/>
    <property type="evidence" value="ECO:0007669"/>
    <property type="project" value="UniProtKB-KW"/>
</dbReference>
<protein>
    <recommendedName>
        <fullName evidence="5 6">Large ribosomal subunit protein uL16</fullName>
    </recommendedName>
</protein>
<name>A0A0G0JG59_9BACT</name>
<dbReference type="GO" id="GO:1990904">
    <property type="term" value="C:ribonucleoprotein complex"/>
    <property type="evidence" value="ECO:0007669"/>
    <property type="project" value="UniProtKB-KW"/>
</dbReference>
<dbReference type="GO" id="GO:0006412">
    <property type="term" value="P:translation"/>
    <property type="evidence" value="ECO:0007669"/>
    <property type="project" value="UniProtKB-UniRule"/>
</dbReference>
<dbReference type="PATRIC" id="fig|1619046.3.peg.831"/>
<accession>A0A0G0JG59</accession>
<keyword evidence="3 6" id="KW-0689">Ribosomal protein</keyword>
<dbReference type="Pfam" id="PF00252">
    <property type="entry name" value="Ribosomal_L16"/>
    <property type="match status" value="1"/>
</dbReference>
<dbReference type="STRING" id="1619046.US42_C0014G0013"/>
<keyword evidence="6 8" id="KW-0699">rRNA-binding</keyword>
<keyword evidence="6 8" id="KW-0694">RNA-binding</keyword>
<dbReference type="PRINTS" id="PR00060">
    <property type="entry name" value="RIBOSOMALL16"/>
</dbReference>
<dbReference type="EMBL" id="LBSX01000014">
    <property type="protein sequence ID" value="KKQ27116.1"/>
    <property type="molecule type" value="Genomic_DNA"/>
</dbReference>
<organism evidence="9 10">
    <name type="scientific">Candidatus Magasanikbacteria bacterium GW2011_GWC2_37_14</name>
    <dbReference type="NCBI Taxonomy" id="1619046"/>
    <lineage>
        <taxon>Bacteria</taxon>
        <taxon>Candidatus Magasanikiibacteriota</taxon>
    </lineage>
</organism>
<dbReference type="InterPro" id="IPR000114">
    <property type="entry name" value="Ribosomal_uL16_bact-type"/>
</dbReference>
<evidence type="ECO:0000256" key="6">
    <source>
        <dbReference type="HAMAP-Rule" id="MF_01342"/>
    </source>
</evidence>
<dbReference type="PROSITE" id="PS00586">
    <property type="entry name" value="RIBOSOMAL_L16_1"/>
    <property type="match status" value="1"/>
</dbReference>
<evidence type="ECO:0000256" key="5">
    <source>
        <dbReference type="ARBA" id="ARBA00035198"/>
    </source>
</evidence>
<dbReference type="InterPro" id="IPR036920">
    <property type="entry name" value="Ribosomal_uL16_sf"/>
</dbReference>
<evidence type="ECO:0000313" key="9">
    <source>
        <dbReference type="EMBL" id="KKQ27116.1"/>
    </source>
</evidence>
<comment type="function">
    <text evidence="6 8">Binds 23S rRNA and is also seen to make contacts with the A and possibly P site tRNAs.</text>
</comment>
<evidence type="ECO:0000256" key="1">
    <source>
        <dbReference type="ARBA" id="ARBA00008931"/>
    </source>
</evidence>
<dbReference type="GO" id="GO:0003735">
    <property type="term" value="F:structural constituent of ribosome"/>
    <property type="evidence" value="ECO:0007669"/>
    <property type="project" value="InterPro"/>
</dbReference>
<dbReference type="PANTHER" id="PTHR12220:SF13">
    <property type="entry name" value="LARGE RIBOSOMAL SUBUNIT PROTEIN UL16M"/>
    <property type="match status" value="1"/>
</dbReference>
<gene>
    <name evidence="6" type="primary">rplP</name>
    <name evidence="9" type="ORF">US42_C0014G0013</name>
</gene>
<keyword evidence="4 6" id="KW-0687">Ribonucleoprotein</keyword>
<evidence type="ECO:0000256" key="7">
    <source>
        <dbReference type="RuleBase" id="RU004413"/>
    </source>
</evidence>
<dbReference type="PANTHER" id="PTHR12220">
    <property type="entry name" value="50S/60S RIBOSOMAL PROTEIN L16"/>
    <property type="match status" value="1"/>
</dbReference>
<dbReference type="FunFam" id="3.90.1170.10:FF:000001">
    <property type="entry name" value="50S ribosomal protein L16"/>
    <property type="match status" value="1"/>
</dbReference>
<sequence length="138" mass="15639">MLLPKKVKHRKWHKLRRRDKGVATRINKISFGNFGLVSLEHGWVTSRQIEAARRVLTRFVRRGGKIWIRIFPDRPVTKKGNEVPMGGGKGSPDHYVATVKPGTVMFEMDGITLESATQALVESGHKLPVKTKFIKKLV</sequence>
<dbReference type="NCBIfam" id="TIGR01164">
    <property type="entry name" value="rplP_bact"/>
    <property type="match status" value="1"/>
</dbReference>
<keyword evidence="2 6" id="KW-0820">tRNA-binding</keyword>